<name>A0A9P6VNH4_9HELO</name>
<proteinExistence type="predicted"/>
<protein>
    <submittedName>
        <fullName evidence="1">Uncharacterized protein</fullName>
    </submittedName>
</protein>
<comment type="caution">
    <text evidence="1">The sequence shown here is derived from an EMBL/GenBank/DDBJ whole genome shotgun (WGS) entry which is preliminary data.</text>
</comment>
<organism evidence="1 2">
    <name type="scientific">Hyphodiscus hymeniophilus</name>
    <dbReference type="NCBI Taxonomy" id="353542"/>
    <lineage>
        <taxon>Eukaryota</taxon>
        <taxon>Fungi</taxon>
        <taxon>Dikarya</taxon>
        <taxon>Ascomycota</taxon>
        <taxon>Pezizomycotina</taxon>
        <taxon>Leotiomycetes</taxon>
        <taxon>Helotiales</taxon>
        <taxon>Hyphodiscaceae</taxon>
        <taxon>Hyphodiscus</taxon>
    </lineage>
</organism>
<reference evidence="1" key="1">
    <citation type="submission" date="2019-07" db="EMBL/GenBank/DDBJ databases">
        <title>Hyphodiscus hymeniophilus genome sequencing and assembly.</title>
        <authorList>
            <person name="Kramer G."/>
            <person name="Nodwell J."/>
        </authorList>
    </citation>
    <scope>NUCLEOTIDE SEQUENCE</scope>
    <source>
        <strain evidence="1">ATCC 34498</strain>
    </source>
</reference>
<dbReference type="EMBL" id="VNKQ01000004">
    <property type="protein sequence ID" value="KAG0651666.1"/>
    <property type="molecule type" value="Genomic_DNA"/>
</dbReference>
<evidence type="ECO:0000313" key="2">
    <source>
        <dbReference type="Proteomes" id="UP000785200"/>
    </source>
</evidence>
<dbReference type="AlphaFoldDB" id="A0A9P6VNH4"/>
<dbReference type="Proteomes" id="UP000785200">
    <property type="component" value="Unassembled WGS sequence"/>
</dbReference>
<accession>A0A9P6VNH4</accession>
<sequence>MNALPSLPSIQGMHQVESVSDQSTTSVSSYQHSGFYGTETQYYLDSQSLNSRMAITPPTSELIKLSMRAPLCPSCKGQKYGFTAYFHNQKIFSEPPHELLQLVEKSYILKNRLQSLLVTYIMRGPEDSSFQEAENEVLSWGQLVEDLLVEIVVSVVGFELELQPLEDVRSWTAMTTKQIRDSVLGIQQLDMPKGRLVALLLDFRKLWEGVWRQYLLDRKGGGRQPSKDKVPLQEAMYLDAVV</sequence>
<evidence type="ECO:0000313" key="1">
    <source>
        <dbReference type="EMBL" id="KAG0651666.1"/>
    </source>
</evidence>
<keyword evidence="2" id="KW-1185">Reference proteome</keyword>
<gene>
    <name evidence="1" type="ORF">D0Z07_1624</name>
</gene>
<dbReference type="OrthoDB" id="3486108at2759"/>